<gene>
    <name evidence="3" type="ORF">MNBD_NITROSPINAE03-2061</name>
</gene>
<dbReference type="PANTHER" id="PTHR42709:SF11">
    <property type="entry name" value="DEDA FAMILY PROTEIN"/>
    <property type="match status" value="1"/>
</dbReference>
<dbReference type="InterPro" id="IPR051311">
    <property type="entry name" value="DedA_domain"/>
</dbReference>
<feature type="transmembrane region" description="Helical" evidence="1">
    <location>
        <begin position="152"/>
        <end position="176"/>
    </location>
</feature>
<name>A0A3B1BY16_9ZZZZ</name>
<dbReference type="InterPro" id="IPR032816">
    <property type="entry name" value="VTT_dom"/>
</dbReference>
<evidence type="ECO:0000313" key="3">
    <source>
        <dbReference type="EMBL" id="VAX22839.1"/>
    </source>
</evidence>
<keyword evidence="1" id="KW-1133">Transmembrane helix</keyword>
<dbReference type="GO" id="GO:0005886">
    <property type="term" value="C:plasma membrane"/>
    <property type="evidence" value="ECO:0007669"/>
    <property type="project" value="TreeGrafter"/>
</dbReference>
<feature type="transmembrane region" description="Helical" evidence="1">
    <location>
        <begin position="70"/>
        <end position="87"/>
    </location>
</feature>
<sequence length="212" mass="23375">MSENSESPAPAAGRGGRGWTRRLYDWVLHWADTPYGAPALFALAVVESSFFPIPPDPLLLALGISKPKKAVWYAALCTVGSVLGGAIGYMIGYFFIESVGMTIIEIYGLAAKYGMIKELYQQWNAVVVLVAGVSPIPYKVFTIAAGAFQVSFFTFILASIVGRGVRFFAEGLVIYWYGERIRGFMERYMSYISWAFAIMLVGGFVAVKFLLR</sequence>
<dbReference type="PANTHER" id="PTHR42709">
    <property type="entry name" value="ALKALINE PHOSPHATASE LIKE PROTEIN"/>
    <property type="match status" value="1"/>
</dbReference>
<organism evidence="3">
    <name type="scientific">hydrothermal vent metagenome</name>
    <dbReference type="NCBI Taxonomy" id="652676"/>
    <lineage>
        <taxon>unclassified sequences</taxon>
        <taxon>metagenomes</taxon>
        <taxon>ecological metagenomes</taxon>
    </lineage>
</organism>
<feature type="domain" description="VTT" evidence="2">
    <location>
        <begin position="53"/>
        <end position="170"/>
    </location>
</feature>
<evidence type="ECO:0000256" key="1">
    <source>
        <dbReference type="SAM" id="Phobius"/>
    </source>
</evidence>
<dbReference type="EMBL" id="UOGB01000253">
    <property type="protein sequence ID" value="VAX22839.1"/>
    <property type="molecule type" value="Genomic_DNA"/>
</dbReference>
<keyword evidence="1" id="KW-0812">Transmembrane</keyword>
<dbReference type="Pfam" id="PF09335">
    <property type="entry name" value="VTT_dom"/>
    <property type="match status" value="1"/>
</dbReference>
<feature type="transmembrane region" description="Helical" evidence="1">
    <location>
        <begin position="188"/>
        <end position="211"/>
    </location>
</feature>
<protein>
    <submittedName>
        <fullName evidence="3">FIG139438: lipoprotein B</fullName>
    </submittedName>
</protein>
<proteinExistence type="predicted"/>
<dbReference type="AlphaFoldDB" id="A0A3B1BY16"/>
<keyword evidence="1" id="KW-0472">Membrane</keyword>
<reference evidence="3" key="1">
    <citation type="submission" date="2018-06" db="EMBL/GenBank/DDBJ databases">
        <authorList>
            <person name="Zhirakovskaya E."/>
        </authorList>
    </citation>
    <scope>NUCLEOTIDE SEQUENCE</scope>
</reference>
<feature type="transmembrane region" description="Helical" evidence="1">
    <location>
        <begin position="123"/>
        <end position="146"/>
    </location>
</feature>
<evidence type="ECO:0000259" key="2">
    <source>
        <dbReference type="Pfam" id="PF09335"/>
    </source>
</evidence>
<accession>A0A3B1BY16</accession>
<keyword evidence="3" id="KW-0449">Lipoprotein</keyword>